<evidence type="ECO:0000256" key="1">
    <source>
        <dbReference type="SAM" id="MobiDB-lite"/>
    </source>
</evidence>
<dbReference type="AlphaFoldDB" id="A0AAN6Q5R5"/>
<evidence type="ECO:0000313" key="3">
    <source>
        <dbReference type="Proteomes" id="UP001305647"/>
    </source>
</evidence>
<evidence type="ECO:0000313" key="2">
    <source>
        <dbReference type="EMBL" id="KAK4104088.1"/>
    </source>
</evidence>
<comment type="caution">
    <text evidence="2">The sequence shown here is derived from an EMBL/GenBank/DDBJ whole genome shotgun (WGS) entry which is preliminary data.</text>
</comment>
<feature type="region of interest" description="Disordered" evidence="1">
    <location>
        <begin position="22"/>
        <end position="42"/>
    </location>
</feature>
<organism evidence="2 3">
    <name type="scientific">Parathielavia hyrcaniae</name>
    <dbReference type="NCBI Taxonomy" id="113614"/>
    <lineage>
        <taxon>Eukaryota</taxon>
        <taxon>Fungi</taxon>
        <taxon>Dikarya</taxon>
        <taxon>Ascomycota</taxon>
        <taxon>Pezizomycotina</taxon>
        <taxon>Sordariomycetes</taxon>
        <taxon>Sordariomycetidae</taxon>
        <taxon>Sordariales</taxon>
        <taxon>Chaetomiaceae</taxon>
        <taxon>Parathielavia</taxon>
    </lineage>
</organism>
<feature type="compositionally biased region" description="Basic and acidic residues" evidence="1">
    <location>
        <begin position="24"/>
        <end position="42"/>
    </location>
</feature>
<proteinExistence type="predicted"/>
<dbReference type="EMBL" id="MU863627">
    <property type="protein sequence ID" value="KAK4104088.1"/>
    <property type="molecule type" value="Genomic_DNA"/>
</dbReference>
<reference evidence="2" key="2">
    <citation type="submission" date="2023-05" db="EMBL/GenBank/DDBJ databases">
        <authorList>
            <consortium name="Lawrence Berkeley National Laboratory"/>
            <person name="Steindorff A."/>
            <person name="Hensen N."/>
            <person name="Bonometti L."/>
            <person name="Westerberg I."/>
            <person name="Brannstrom I.O."/>
            <person name="Guillou S."/>
            <person name="Cros-Aarteil S."/>
            <person name="Calhoun S."/>
            <person name="Haridas S."/>
            <person name="Kuo A."/>
            <person name="Mondo S."/>
            <person name="Pangilinan J."/>
            <person name="Riley R."/>
            <person name="Labutti K."/>
            <person name="Andreopoulos B."/>
            <person name="Lipzen A."/>
            <person name="Chen C."/>
            <person name="Yanf M."/>
            <person name="Daum C."/>
            <person name="Ng V."/>
            <person name="Clum A."/>
            <person name="Ohm R."/>
            <person name="Martin F."/>
            <person name="Silar P."/>
            <person name="Natvig D."/>
            <person name="Lalanne C."/>
            <person name="Gautier V."/>
            <person name="Ament-Velasquez S.L."/>
            <person name="Kruys A."/>
            <person name="Hutchinson M.I."/>
            <person name="Powell A.J."/>
            <person name="Barry K."/>
            <person name="Miller A.N."/>
            <person name="Grigoriev I.V."/>
            <person name="Debuchy R."/>
            <person name="Gladieux P."/>
            <person name="Thoren M.H."/>
            <person name="Johannesson H."/>
        </authorList>
    </citation>
    <scope>NUCLEOTIDE SEQUENCE</scope>
    <source>
        <strain evidence="2">CBS 757.83</strain>
    </source>
</reference>
<gene>
    <name evidence="2" type="ORF">N658DRAFT_241704</name>
</gene>
<dbReference type="Proteomes" id="UP001305647">
    <property type="component" value="Unassembled WGS sequence"/>
</dbReference>
<accession>A0AAN6Q5R5</accession>
<reference evidence="2" key="1">
    <citation type="journal article" date="2023" name="Mol. Phylogenet. Evol.">
        <title>Genome-scale phylogeny and comparative genomics of the fungal order Sordariales.</title>
        <authorList>
            <person name="Hensen N."/>
            <person name="Bonometti L."/>
            <person name="Westerberg I."/>
            <person name="Brannstrom I.O."/>
            <person name="Guillou S."/>
            <person name="Cros-Aarteil S."/>
            <person name="Calhoun S."/>
            <person name="Haridas S."/>
            <person name="Kuo A."/>
            <person name="Mondo S."/>
            <person name="Pangilinan J."/>
            <person name="Riley R."/>
            <person name="LaButti K."/>
            <person name="Andreopoulos B."/>
            <person name="Lipzen A."/>
            <person name="Chen C."/>
            <person name="Yan M."/>
            <person name="Daum C."/>
            <person name="Ng V."/>
            <person name="Clum A."/>
            <person name="Steindorff A."/>
            <person name="Ohm R.A."/>
            <person name="Martin F."/>
            <person name="Silar P."/>
            <person name="Natvig D.O."/>
            <person name="Lalanne C."/>
            <person name="Gautier V."/>
            <person name="Ament-Velasquez S.L."/>
            <person name="Kruys A."/>
            <person name="Hutchinson M.I."/>
            <person name="Powell A.J."/>
            <person name="Barry K."/>
            <person name="Miller A.N."/>
            <person name="Grigoriev I.V."/>
            <person name="Debuchy R."/>
            <person name="Gladieux P."/>
            <person name="Hiltunen Thoren M."/>
            <person name="Johannesson H."/>
        </authorList>
    </citation>
    <scope>NUCLEOTIDE SEQUENCE</scope>
    <source>
        <strain evidence="2">CBS 757.83</strain>
    </source>
</reference>
<sequence>MMMNRTFTARVSLLLMPPLSRRSRPVEHSRRVEDQHCGREAEETSSILQGSVPRHVVSALHRRWAVPASRGGVTSGRWRNVMGLPSNTARRTLPWVKSGKTTRSFSVRGLCHERTTVRQGNKVPSTNTFLGWNAFPVPTSRTQRSVTVGRDQGSRVLHLKRR</sequence>
<name>A0AAN6Q5R5_9PEZI</name>
<keyword evidence="3" id="KW-1185">Reference proteome</keyword>
<protein>
    <submittedName>
        <fullName evidence="2">Uncharacterized protein</fullName>
    </submittedName>
</protein>
<feature type="region of interest" description="Disordered" evidence="1">
    <location>
        <begin position="143"/>
        <end position="162"/>
    </location>
</feature>